<dbReference type="RefSeq" id="WP_215922502.1">
    <property type="nucleotide sequence ID" value="NZ_JAHKNI010000014.1"/>
</dbReference>
<gene>
    <name evidence="1" type="ORF">KO481_33525</name>
</gene>
<organism evidence="1 2">
    <name type="scientific">Nocardia albiluteola</name>
    <dbReference type="NCBI Taxonomy" id="2842303"/>
    <lineage>
        <taxon>Bacteria</taxon>
        <taxon>Bacillati</taxon>
        <taxon>Actinomycetota</taxon>
        <taxon>Actinomycetes</taxon>
        <taxon>Mycobacteriales</taxon>
        <taxon>Nocardiaceae</taxon>
        <taxon>Nocardia</taxon>
    </lineage>
</organism>
<evidence type="ECO:0000313" key="2">
    <source>
        <dbReference type="Proteomes" id="UP000733379"/>
    </source>
</evidence>
<reference evidence="1 2" key="1">
    <citation type="submission" date="2021-06" db="EMBL/GenBank/DDBJ databases">
        <title>Actinomycetes sequencing.</title>
        <authorList>
            <person name="Shan Q."/>
        </authorList>
    </citation>
    <scope>NUCLEOTIDE SEQUENCE [LARGE SCALE GENOMIC DNA]</scope>
    <source>
        <strain evidence="1 2">NEAU-G5</strain>
    </source>
</reference>
<keyword evidence="2" id="KW-1185">Reference proteome</keyword>
<comment type="caution">
    <text evidence="1">The sequence shown here is derived from an EMBL/GenBank/DDBJ whole genome shotgun (WGS) entry which is preliminary data.</text>
</comment>
<dbReference type="Proteomes" id="UP000733379">
    <property type="component" value="Unassembled WGS sequence"/>
</dbReference>
<evidence type="ECO:0000313" key="1">
    <source>
        <dbReference type="EMBL" id="MBU3066430.1"/>
    </source>
</evidence>
<protein>
    <submittedName>
        <fullName evidence="1">Uncharacterized protein</fullName>
    </submittedName>
</protein>
<dbReference type="EMBL" id="JAHKNI010000014">
    <property type="protein sequence ID" value="MBU3066430.1"/>
    <property type="molecule type" value="Genomic_DNA"/>
</dbReference>
<sequence length="55" mass="5848">MTRRIDRTVVVIDEVCAVVAWPDLDEIVARSRAEIGRSFAATDGGLGQMSGVAGE</sequence>
<accession>A0ABS6BAJ5</accession>
<proteinExistence type="predicted"/>
<name>A0ABS6BAJ5_9NOCA</name>